<dbReference type="InterPro" id="IPR010730">
    <property type="entry name" value="HET"/>
</dbReference>
<accession>A0A5N5CXX7</accession>
<evidence type="ECO:0000259" key="1">
    <source>
        <dbReference type="Pfam" id="PF06985"/>
    </source>
</evidence>
<dbReference type="Pfam" id="PF06985">
    <property type="entry name" value="HET"/>
    <property type="match status" value="1"/>
</dbReference>
<proteinExistence type="predicted"/>
<gene>
    <name evidence="2" type="ORF">DBV05_g11113</name>
</gene>
<comment type="caution">
    <text evidence="2">The sequence shown here is derived from an EMBL/GenBank/DDBJ whole genome shotgun (WGS) entry which is preliminary data.</text>
</comment>
<evidence type="ECO:0000313" key="2">
    <source>
        <dbReference type="EMBL" id="KAB2570217.1"/>
    </source>
</evidence>
<dbReference type="OrthoDB" id="2426273at2759"/>
<evidence type="ECO:0000313" key="3">
    <source>
        <dbReference type="Proteomes" id="UP000325902"/>
    </source>
</evidence>
<name>A0A5N5CXX7_9PEZI</name>
<keyword evidence="3" id="KW-1185">Reference proteome</keyword>
<dbReference type="AlphaFoldDB" id="A0A5N5CXX7"/>
<organism evidence="2 3">
    <name type="scientific">Lasiodiplodia theobromae</name>
    <dbReference type="NCBI Taxonomy" id="45133"/>
    <lineage>
        <taxon>Eukaryota</taxon>
        <taxon>Fungi</taxon>
        <taxon>Dikarya</taxon>
        <taxon>Ascomycota</taxon>
        <taxon>Pezizomycotina</taxon>
        <taxon>Dothideomycetes</taxon>
        <taxon>Dothideomycetes incertae sedis</taxon>
        <taxon>Botryosphaeriales</taxon>
        <taxon>Botryosphaeriaceae</taxon>
        <taxon>Lasiodiplodia</taxon>
    </lineage>
</organism>
<dbReference type="Proteomes" id="UP000325902">
    <property type="component" value="Unassembled WGS sequence"/>
</dbReference>
<sequence length="840" mass="95644">MDHLPRLNDPAHDFEVPCLCTEEYPYDGLEFKTFPVRQGWNKAELLHTELEERERRDAAAMLQAWLFFGVLTEVLVRPINPDDFRRVNEHGQLVITTALLPLYLNSWIETFARLPDGVQERNMDMASKCLEELSYYVTRHFHAGRLSPMSDIVVMSLRLLGEALTVVGQADVWKCAVVEFMGIPRGFRRPMPVMFGFGGSALMDMPLFREWTAHWCPNERRRLVNLPAAPLLLLSQLKQPSDNRDHSSCTTTACTAYNIDEDNYETAHHQACQGCELHGLSESALIDMIDAGSLPLVSIDLSSGKPRLEYVEYKPGLGFTAISHVWSDGLGNARGPALPECQLAQIAKYLEAPKDFDIKWFLGNGQQSDQVSCKRPRSYQSRADEFVTLLGGYDGNAVRSAYNRNQEVMKPKTITGMVVRNQPDYADLWRSQWGKRAGTTPPEPLSTEEFSHKLEQARSTQNRFFWMDTLCIPRAQPARLKAISDMGDVYRVANRVLVLDARLQSLSNKSSAMEMLLTLATSGWMRRMWTFHEGTVAQKLGFCLSETVLDNSDLKFYAKLFSSVDFVSRFLLNFASSHQFFDLGNSYTRLMAIVTSNSIAGRSLSRPADETIVLAMLLNMPRDLVQTLQSIQPLEQRMRKFWELQGEVPRGLLIWSGARLTEFPFRWAPSSLMDFMLRYREPSPPAAAWSTPRGLHVKNLPGWVFRVRSSLEHYFYLGDEISKCWFTVYKDEEALKTSMWAEKGKMYAIVVLNPVPEMRNTQGVLAEVLEMAHGGRTFYTTFVCNVRVGRLVDEDEMVLLWRMKSGLEHFRGLAGGHADTLHRLGVISESRFPELDWFIG</sequence>
<feature type="domain" description="Heterokaryon incompatibility" evidence="1">
    <location>
        <begin position="447"/>
        <end position="501"/>
    </location>
</feature>
<dbReference type="PANTHER" id="PTHR39596:SF2">
    <property type="entry name" value="HET DOMAIN PROTEIN (AFU_ORTHOLOGUE AFUA_1G17550)-RELATED"/>
    <property type="match status" value="1"/>
</dbReference>
<dbReference type="PANTHER" id="PTHR39596">
    <property type="match status" value="1"/>
</dbReference>
<dbReference type="EMBL" id="VCHE01000146">
    <property type="protein sequence ID" value="KAB2570217.1"/>
    <property type="molecule type" value="Genomic_DNA"/>
</dbReference>
<protein>
    <recommendedName>
        <fullName evidence="1">Heterokaryon incompatibility domain-containing protein</fullName>
    </recommendedName>
</protein>
<reference evidence="2 3" key="1">
    <citation type="journal article" date="2019" name="Sci. Rep.">
        <title>A multi-omics analysis of the grapevine pathogen Lasiodiplodia theobromae reveals that temperature affects the expression of virulence- and pathogenicity-related genes.</title>
        <authorList>
            <person name="Felix C."/>
            <person name="Meneses R."/>
            <person name="Goncalves M.F.M."/>
            <person name="Tilleman L."/>
            <person name="Duarte A.S."/>
            <person name="Jorrin-Novo J.V."/>
            <person name="Van de Peer Y."/>
            <person name="Deforce D."/>
            <person name="Van Nieuwerburgh F."/>
            <person name="Esteves A.C."/>
            <person name="Alves A."/>
        </authorList>
    </citation>
    <scope>NUCLEOTIDE SEQUENCE [LARGE SCALE GENOMIC DNA]</scope>
    <source>
        <strain evidence="2 3">LA-SOL3</strain>
    </source>
</reference>